<proteinExistence type="predicted"/>
<dbReference type="Proteomes" id="UP000028582">
    <property type="component" value="Unassembled WGS sequence"/>
</dbReference>
<evidence type="ECO:0000313" key="2">
    <source>
        <dbReference type="Proteomes" id="UP000028582"/>
    </source>
</evidence>
<organism evidence="1 2">
    <name type="scientific">Phytophthora nicotianae P1976</name>
    <dbReference type="NCBI Taxonomy" id="1317066"/>
    <lineage>
        <taxon>Eukaryota</taxon>
        <taxon>Sar</taxon>
        <taxon>Stramenopiles</taxon>
        <taxon>Oomycota</taxon>
        <taxon>Peronosporomycetes</taxon>
        <taxon>Peronosporales</taxon>
        <taxon>Peronosporaceae</taxon>
        <taxon>Phytophthora</taxon>
    </lineage>
</organism>
<accession>A0A081A6C2</accession>
<sequence length="133" mass="15720">MRRRVPRSSRIIIASWAWLIYMISFASNSTLYSDHLRTANTYRCFCGPVLSLEAIRIFVRVWDWCIWRVEVIIHVRTLRFMSPGSRDFLQSMAKDLACKHLALTPYLLQEMVCEMTLFVVKKLLVIFVYCFST</sequence>
<gene>
    <name evidence="1" type="ORF">F444_09780</name>
</gene>
<dbReference type="EMBL" id="ANJA01001798">
    <property type="protein sequence ID" value="ETO74433.1"/>
    <property type="molecule type" value="Genomic_DNA"/>
</dbReference>
<comment type="caution">
    <text evidence="1">The sequence shown here is derived from an EMBL/GenBank/DDBJ whole genome shotgun (WGS) entry which is preliminary data.</text>
</comment>
<dbReference type="AlphaFoldDB" id="A0A081A6C2"/>
<evidence type="ECO:0000313" key="1">
    <source>
        <dbReference type="EMBL" id="ETO74433.1"/>
    </source>
</evidence>
<reference evidence="1 2" key="1">
    <citation type="submission" date="2013-11" db="EMBL/GenBank/DDBJ databases">
        <title>The Genome Sequence of Phytophthora parasitica P1976.</title>
        <authorList>
            <consortium name="The Broad Institute Genomics Platform"/>
            <person name="Russ C."/>
            <person name="Tyler B."/>
            <person name="Panabieres F."/>
            <person name="Shan W."/>
            <person name="Tripathy S."/>
            <person name="Grunwald N."/>
            <person name="Machado M."/>
            <person name="Johnson C.S."/>
            <person name="Walker B."/>
            <person name="Young S."/>
            <person name="Zeng Q."/>
            <person name="Gargeya S."/>
            <person name="Fitzgerald M."/>
            <person name="Haas B."/>
            <person name="Abouelleil A."/>
            <person name="Allen A.W."/>
            <person name="Alvarado L."/>
            <person name="Arachchi H.M."/>
            <person name="Berlin A.M."/>
            <person name="Chapman S.B."/>
            <person name="Gainer-Dewar J."/>
            <person name="Goldberg J."/>
            <person name="Griggs A."/>
            <person name="Gujja S."/>
            <person name="Hansen M."/>
            <person name="Howarth C."/>
            <person name="Imamovic A."/>
            <person name="Ireland A."/>
            <person name="Larimer J."/>
            <person name="McCowan C."/>
            <person name="Murphy C."/>
            <person name="Pearson M."/>
            <person name="Poon T.W."/>
            <person name="Priest M."/>
            <person name="Roberts A."/>
            <person name="Saif S."/>
            <person name="Shea T."/>
            <person name="Sisk P."/>
            <person name="Sykes S."/>
            <person name="Wortman J."/>
            <person name="Nusbaum C."/>
            <person name="Birren B."/>
        </authorList>
    </citation>
    <scope>NUCLEOTIDE SEQUENCE [LARGE SCALE GENOMIC DNA]</scope>
    <source>
        <strain evidence="1 2">P1976</strain>
    </source>
</reference>
<name>A0A081A6C2_PHYNI</name>
<protein>
    <submittedName>
        <fullName evidence="1">Uncharacterized protein</fullName>
    </submittedName>
</protein>